<accession>A0A3M7RZJ5</accession>
<comment type="caution">
    <text evidence="1">The sequence shown here is derived from an EMBL/GenBank/DDBJ whole genome shotgun (WGS) entry which is preliminary data.</text>
</comment>
<proteinExistence type="predicted"/>
<evidence type="ECO:0000313" key="2">
    <source>
        <dbReference type="Proteomes" id="UP000276133"/>
    </source>
</evidence>
<dbReference type="EMBL" id="REGN01002344">
    <property type="protein sequence ID" value="RNA28765.1"/>
    <property type="molecule type" value="Genomic_DNA"/>
</dbReference>
<evidence type="ECO:0000313" key="1">
    <source>
        <dbReference type="EMBL" id="RNA28765.1"/>
    </source>
</evidence>
<protein>
    <submittedName>
        <fullName evidence="1">Uncharacterized protein</fullName>
    </submittedName>
</protein>
<sequence length="166" mass="19143">MSQKKTLEKGQATKAETREPYIMEQVLLFSLTLEKRCIKIKFSSFIFQCKESSVDISLELFIKSHKFHNLLVLALNNHNQKLSLINDSQLNSKFFWKIKISHSVLKKIRINDKNKKLFKVVESVVFSCNLLKLLTHAISKMTSGSSNLKIEAYNKINAKYSLCNIS</sequence>
<name>A0A3M7RZJ5_BRAPC</name>
<gene>
    <name evidence="1" type="ORF">BpHYR1_036051</name>
</gene>
<dbReference type="Proteomes" id="UP000276133">
    <property type="component" value="Unassembled WGS sequence"/>
</dbReference>
<dbReference type="AlphaFoldDB" id="A0A3M7RZJ5"/>
<keyword evidence="2" id="KW-1185">Reference proteome</keyword>
<reference evidence="1 2" key="1">
    <citation type="journal article" date="2018" name="Sci. Rep.">
        <title>Genomic signatures of local adaptation to the degree of environmental predictability in rotifers.</title>
        <authorList>
            <person name="Franch-Gras L."/>
            <person name="Hahn C."/>
            <person name="Garcia-Roger E.M."/>
            <person name="Carmona M.J."/>
            <person name="Serra M."/>
            <person name="Gomez A."/>
        </authorList>
    </citation>
    <scope>NUCLEOTIDE SEQUENCE [LARGE SCALE GENOMIC DNA]</scope>
    <source>
        <strain evidence="1">HYR1</strain>
    </source>
</reference>
<organism evidence="1 2">
    <name type="scientific">Brachionus plicatilis</name>
    <name type="common">Marine rotifer</name>
    <name type="synonym">Brachionus muelleri</name>
    <dbReference type="NCBI Taxonomy" id="10195"/>
    <lineage>
        <taxon>Eukaryota</taxon>
        <taxon>Metazoa</taxon>
        <taxon>Spiralia</taxon>
        <taxon>Gnathifera</taxon>
        <taxon>Rotifera</taxon>
        <taxon>Eurotatoria</taxon>
        <taxon>Monogononta</taxon>
        <taxon>Pseudotrocha</taxon>
        <taxon>Ploima</taxon>
        <taxon>Brachionidae</taxon>
        <taxon>Brachionus</taxon>
    </lineage>
</organism>